<evidence type="ECO:0000256" key="5">
    <source>
        <dbReference type="ARBA" id="ARBA00022840"/>
    </source>
</evidence>
<protein>
    <recommendedName>
        <fullName evidence="10">Kinesin-like protein</fullName>
    </recommendedName>
</protein>
<evidence type="ECO:0000256" key="10">
    <source>
        <dbReference type="RuleBase" id="RU000394"/>
    </source>
</evidence>
<dbReference type="GO" id="GO:0007018">
    <property type="term" value="P:microtubule-based movement"/>
    <property type="evidence" value="ECO:0007669"/>
    <property type="project" value="InterPro"/>
</dbReference>
<dbReference type="SUPFAM" id="SSF52540">
    <property type="entry name" value="P-loop containing nucleoside triphosphate hydrolases"/>
    <property type="match status" value="1"/>
</dbReference>
<accession>A0A1Y1LJ32</accession>
<dbReference type="PANTHER" id="PTHR47970">
    <property type="entry name" value="KINESIN-LIKE PROTEIN KIF11"/>
    <property type="match status" value="1"/>
</dbReference>
<dbReference type="InterPro" id="IPR036961">
    <property type="entry name" value="Kinesin_motor_dom_sf"/>
</dbReference>
<sequence>MHASKKVDEGKNQPIRAYVRLRPFHENEKPARALEIRSRDICVNLNNKKKYTFDGVFGPDSKQCYVYQTIAKPLLSEILAGYNCTVFAYGQTGTGKTYTMTGSLSYLDPVDCHNANSRTDSVLDDAAGLIPRVIEKLFDELKNVQEPYSVQCSYLEIYNEDLRDLLTDGEGTSTMRIFENHRNKGAVIIQGLSEITVHSKHDLFKLLQKGLQKRYTASTYMNDRSSRSHAVFSIFVHTRKPTDDGEEVTKTGKLNLVDLAGSENIGRSGSMEQRAREAGNINQSLLTLGRVIKALAENNLHVPFRESKLTRILQDSLGGRTKTVIIATISPCALSIDETLSTLDYAFKAQVITNKPEVNQRMSQKALIAQYVSEIHRLKGDIKAAQTGEGIRMDRDNYNNLVTNLQISKDKVTQSALQIQNLEKELKLLQEEKVRCEEEYEALNRSFEETRVEIEKERELRAKIELEKKTQEYLANRYEKNAQNLHNEANSLLEIVKSTTLNEALLREKVEQLYSINNCNSALIQTKSEHVAQLCDAILHDLTYHATNFAENYSRARELISSSSEWQRSTCDEITNLFSEIHSTLQRDCGKLNALVEEACKGIEELKRENAASLKSLANSLVDNLERGRLVFDSSVRELFESESQRHATFFSNISLRMSQLNSLIASSATDVSNDLETLKEDISHELGLLFQGVQMKVQANEDSLAQAAEFRDTILNAITSSFDQIARTVVRGAEHDAWNVAHVENVRCKLATQSDTILTKLEHGSLEASAICSGEHTQFANSKSAILKFEAIVEEHNLYCNDKYTQVMRECENSGADRQRYCEKVCSESSAKLADFEGEVHANIDNMKERLTHSSTNLMSGRVVAEENLTGVIQRIDDYSKERDSCRTNIENKAQQISALLNSTDNDIVDAIPTGNTPVRNRREYPTHLKELTPKDKVLSKFLLTQTGFGPS</sequence>
<organism evidence="13">
    <name type="scientific">Photinus pyralis</name>
    <name type="common">Common eastern firefly</name>
    <name type="synonym">Lampyris pyralis</name>
    <dbReference type="NCBI Taxonomy" id="7054"/>
    <lineage>
        <taxon>Eukaryota</taxon>
        <taxon>Metazoa</taxon>
        <taxon>Ecdysozoa</taxon>
        <taxon>Arthropoda</taxon>
        <taxon>Hexapoda</taxon>
        <taxon>Insecta</taxon>
        <taxon>Pterygota</taxon>
        <taxon>Neoptera</taxon>
        <taxon>Endopterygota</taxon>
        <taxon>Coleoptera</taxon>
        <taxon>Polyphaga</taxon>
        <taxon>Elateriformia</taxon>
        <taxon>Elateroidea</taxon>
        <taxon>Lampyridae</taxon>
        <taxon>Lampyrinae</taxon>
        <taxon>Photinus</taxon>
    </lineage>
</organism>
<feature type="domain" description="Kinesin motor" evidence="12">
    <location>
        <begin position="14"/>
        <end position="352"/>
    </location>
</feature>
<dbReference type="PRINTS" id="PR00380">
    <property type="entry name" value="KINESINHEAVY"/>
</dbReference>
<evidence type="ECO:0000256" key="1">
    <source>
        <dbReference type="ARBA" id="ARBA00004245"/>
    </source>
</evidence>
<dbReference type="PROSITE" id="PS00411">
    <property type="entry name" value="KINESIN_MOTOR_1"/>
    <property type="match status" value="1"/>
</dbReference>
<dbReference type="GO" id="GO:0005876">
    <property type="term" value="C:spindle microtubule"/>
    <property type="evidence" value="ECO:0007669"/>
    <property type="project" value="TreeGrafter"/>
</dbReference>
<evidence type="ECO:0000313" key="13">
    <source>
        <dbReference type="EMBL" id="JAV73659.1"/>
    </source>
</evidence>
<proteinExistence type="inferred from homology"/>
<evidence type="ECO:0000256" key="2">
    <source>
        <dbReference type="ARBA" id="ARBA00022490"/>
    </source>
</evidence>
<dbReference type="GO" id="GO:0072686">
    <property type="term" value="C:mitotic spindle"/>
    <property type="evidence" value="ECO:0007669"/>
    <property type="project" value="TreeGrafter"/>
</dbReference>
<keyword evidence="11" id="KW-0175">Coiled coil</keyword>
<evidence type="ECO:0000256" key="6">
    <source>
        <dbReference type="ARBA" id="ARBA00023175"/>
    </source>
</evidence>
<dbReference type="AlphaFoldDB" id="A0A1Y1LJ32"/>
<dbReference type="InterPro" id="IPR027417">
    <property type="entry name" value="P-loop_NTPase"/>
</dbReference>
<keyword evidence="3 10" id="KW-0493">Microtubule</keyword>
<dbReference type="GO" id="GO:0051231">
    <property type="term" value="P:spindle elongation"/>
    <property type="evidence" value="ECO:0007669"/>
    <property type="project" value="TreeGrafter"/>
</dbReference>
<dbReference type="GO" id="GO:0005634">
    <property type="term" value="C:nucleus"/>
    <property type="evidence" value="ECO:0007669"/>
    <property type="project" value="TreeGrafter"/>
</dbReference>
<dbReference type="InterPro" id="IPR001752">
    <property type="entry name" value="Kinesin_motor_dom"/>
</dbReference>
<comment type="subcellular location">
    <subcellularLocation>
        <location evidence="1">Cytoplasm</location>
        <location evidence="1">Cytoskeleton</location>
    </subcellularLocation>
</comment>
<dbReference type="InterPro" id="IPR047149">
    <property type="entry name" value="KIF11-like"/>
</dbReference>
<dbReference type="SMART" id="SM00129">
    <property type="entry name" value="KISc"/>
    <property type="match status" value="1"/>
</dbReference>
<keyword evidence="7" id="KW-0206">Cytoskeleton</keyword>
<dbReference type="GO" id="GO:0008017">
    <property type="term" value="F:microtubule binding"/>
    <property type="evidence" value="ECO:0007669"/>
    <property type="project" value="InterPro"/>
</dbReference>
<reference evidence="13" key="1">
    <citation type="journal article" date="2016" name="Sci. Rep.">
        <title>Molecular characterization of firefly nuptial gifts: a multi-omics approach sheds light on postcopulatory sexual selection.</title>
        <authorList>
            <person name="Al-Wathiqui N."/>
            <person name="Fallon T.R."/>
            <person name="South A."/>
            <person name="Weng J.K."/>
            <person name="Lewis S.M."/>
        </authorList>
    </citation>
    <scope>NUCLEOTIDE SEQUENCE</scope>
</reference>
<evidence type="ECO:0000256" key="9">
    <source>
        <dbReference type="PROSITE-ProRule" id="PRU00283"/>
    </source>
</evidence>
<dbReference type="EMBL" id="GEZM01054431">
    <property type="protein sequence ID" value="JAV73659.1"/>
    <property type="molecule type" value="Transcribed_RNA"/>
</dbReference>
<dbReference type="GO" id="GO:0090307">
    <property type="term" value="P:mitotic spindle assembly"/>
    <property type="evidence" value="ECO:0007669"/>
    <property type="project" value="TreeGrafter"/>
</dbReference>
<keyword evidence="2" id="KW-0963">Cytoplasm</keyword>
<name>A0A1Y1LJ32_PHOPY</name>
<dbReference type="FunFam" id="3.40.850.10:FF:000019">
    <property type="entry name" value="Kinesin-like protein KIN-5D"/>
    <property type="match status" value="1"/>
</dbReference>
<evidence type="ECO:0000256" key="3">
    <source>
        <dbReference type="ARBA" id="ARBA00022701"/>
    </source>
</evidence>
<evidence type="ECO:0000256" key="4">
    <source>
        <dbReference type="ARBA" id="ARBA00022741"/>
    </source>
</evidence>
<feature type="binding site" evidence="9">
    <location>
        <begin position="90"/>
        <end position="97"/>
    </location>
    <ligand>
        <name>ATP</name>
        <dbReference type="ChEBI" id="CHEBI:30616"/>
    </ligand>
</feature>
<dbReference type="PANTHER" id="PTHR47970:SF12">
    <property type="entry name" value="KINESIN FAMILY MEMBER 11"/>
    <property type="match status" value="1"/>
</dbReference>
<dbReference type="GO" id="GO:0005524">
    <property type="term" value="F:ATP binding"/>
    <property type="evidence" value="ECO:0007669"/>
    <property type="project" value="UniProtKB-UniRule"/>
</dbReference>
<comment type="similarity">
    <text evidence="8">Belongs to the TRAFAC class myosin-kinesin ATPase superfamily. Kinesin family. KIN-5/BimC subfamily.</text>
</comment>
<evidence type="ECO:0000259" key="12">
    <source>
        <dbReference type="PROSITE" id="PS50067"/>
    </source>
</evidence>
<evidence type="ECO:0000256" key="7">
    <source>
        <dbReference type="ARBA" id="ARBA00023212"/>
    </source>
</evidence>
<dbReference type="PROSITE" id="PS50067">
    <property type="entry name" value="KINESIN_MOTOR_2"/>
    <property type="match status" value="1"/>
</dbReference>
<evidence type="ECO:0000256" key="11">
    <source>
        <dbReference type="SAM" id="Coils"/>
    </source>
</evidence>
<dbReference type="Pfam" id="PF00225">
    <property type="entry name" value="Kinesin"/>
    <property type="match status" value="1"/>
</dbReference>
<keyword evidence="5 9" id="KW-0067">ATP-binding</keyword>
<feature type="coiled-coil region" evidence="11">
    <location>
        <begin position="405"/>
        <end position="495"/>
    </location>
</feature>
<evidence type="ECO:0000256" key="8">
    <source>
        <dbReference type="ARBA" id="ARBA00034704"/>
    </source>
</evidence>
<dbReference type="GO" id="GO:0008574">
    <property type="term" value="F:plus-end-directed microtubule motor activity"/>
    <property type="evidence" value="ECO:0007669"/>
    <property type="project" value="TreeGrafter"/>
</dbReference>
<dbReference type="Gene3D" id="3.40.850.10">
    <property type="entry name" value="Kinesin motor domain"/>
    <property type="match status" value="1"/>
</dbReference>
<dbReference type="InterPro" id="IPR019821">
    <property type="entry name" value="Kinesin_motor_CS"/>
</dbReference>
<keyword evidence="6 9" id="KW-0505">Motor protein</keyword>
<keyword evidence="4 9" id="KW-0547">Nucleotide-binding</keyword>